<dbReference type="Proteomes" id="UP001266099">
    <property type="component" value="Unassembled WGS sequence"/>
</dbReference>
<sequence>MKLIHKVSAVLATVAVFAVAGCSLADQKTKDANAGADKDGAQKTVTILTHDSFALDKADIAAFEKTSGYQLKTISAGDGTVINQLRLKKDAPVVDGFYGIDNFTVSEVIKEDLAAKLETPVEPASLMVDGKLVAIDQGDVCLNVDKTWFAQKGIAAPTSFDDLLKPEYKDLTVLTDPVASTPGLAFFVGTIAKYGDEGWKEYWQKLLANGTKIASSWSDAYYTDFSGAEGKGLYPIVLSYASSPAESKGATAALEGTCVEQLEYAGVVKNAKNPAGARAFIEFLLSDQVQASLPQQMYVYPVKNGVELPEDWAKYAKRAADPIKVDSQKVAKQRKAWLNDFTALYQSVGK</sequence>
<dbReference type="RefSeq" id="WP_309956515.1">
    <property type="nucleotide sequence ID" value="NZ_JAVDUJ010000001.1"/>
</dbReference>
<comment type="caution">
    <text evidence="3">The sequence shown here is derived from an EMBL/GenBank/DDBJ whole genome shotgun (WGS) entry which is preliminary data.</text>
</comment>
<gene>
    <name evidence="3" type="ORF">J2S36_001209</name>
</gene>
<dbReference type="Pfam" id="PF13343">
    <property type="entry name" value="SBP_bac_6"/>
    <property type="match status" value="1"/>
</dbReference>
<reference evidence="3 4" key="1">
    <citation type="submission" date="2023-07" db="EMBL/GenBank/DDBJ databases">
        <title>Sequencing the genomes of 1000 actinobacteria strains.</title>
        <authorList>
            <person name="Klenk H.-P."/>
        </authorList>
    </citation>
    <scope>NUCLEOTIDE SEQUENCE [LARGE SCALE GENOMIC DNA]</scope>
    <source>
        <strain evidence="3 4">DSM 15539</strain>
    </source>
</reference>
<evidence type="ECO:0000256" key="2">
    <source>
        <dbReference type="SAM" id="SignalP"/>
    </source>
</evidence>
<proteinExistence type="predicted"/>
<dbReference type="PANTHER" id="PTHR30006">
    <property type="entry name" value="THIAMINE-BINDING PERIPLASMIC PROTEIN-RELATED"/>
    <property type="match status" value="1"/>
</dbReference>
<dbReference type="PANTHER" id="PTHR30006:SF2">
    <property type="entry name" value="ABC TRANSPORTER SUBSTRATE-BINDING PROTEIN"/>
    <property type="match status" value="1"/>
</dbReference>
<evidence type="ECO:0000313" key="3">
    <source>
        <dbReference type="EMBL" id="MDR6939666.1"/>
    </source>
</evidence>
<organism evidence="3 4">
    <name type="scientific">Arcanobacterium hippocoleae</name>
    <dbReference type="NCBI Taxonomy" id="149017"/>
    <lineage>
        <taxon>Bacteria</taxon>
        <taxon>Bacillati</taxon>
        <taxon>Actinomycetota</taxon>
        <taxon>Actinomycetes</taxon>
        <taxon>Actinomycetales</taxon>
        <taxon>Actinomycetaceae</taxon>
        <taxon>Arcanobacterium</taxon>
    </lineage>
</organism>
<dbReference type="NCBIfam" id="TIGR01254">
    <property type="entry name" value="sfuA"/>
    <property type="match status" value="1"/>
</dbReference>
<evidence type="ECO:0000313" key="4">
    <source>
        <dbReference type="Proteomes" id="UP001266099"/>
    </source>
</evidence>
<protein>
    <submittedName>
        <fullName evidence="3">Thiamine transport system substrate-binding protein</fullName>
    </submittedName>
</protein>
<keyword evidence="4" id="KW-1185">Reference proteome</keyword>
<keyword evidence="1 2" id="KW-0732">Signal</keyword>
<feature type="chain" id="PRO_5047139814" evidence="2">
    <location>
        <begin position="26"/>
        <end position="350"/>
    </location>
</feature>
<dbReference type="Gene3D" id="3.40.190.10">
    <property type="entry name" value="Periplasmic binding protein-like II"/>
    <property type="match status" value="2"/>
</dbReference>
<evidence type="ECO:0000256" key="1">
    <source>
        <dbReference type="ARBA" id="ARBA00022729"/>
    </source>
</evidence>
<feature type="signal peptide" evidence="2">
    <location>
        <begin position="1"/>
        <end position="25"/>
    </location>
</feature>
<dbReference type="EMBL" id="JAVDUJ010000001">
    <property type="protein sequence ID" value="MDR6939666.1"/>
    <property type="molecule type" value="Genomic_DNA"/>
</dbReference>
<dbReference type="PROSITE" id="PS51257">
    <property type="entry name" value="PROKAR_LIPOPROTEIN"/>
    <property type="match status" value="1"/>
</dbReference>
<accession>A0ABU1T2S9</accession>
<dbReference type="InterPro" id="IPR005948">
    <property type="entry name" value="ThiB-like"/>
</dbReference>
<name>A0ABU1T2S9_9ACTO</name>
<dbReference type="SUPFAM" id="SSF53850">
    <property type="entry name" value="Periplasmic binding protein-like II"/>
    <property type="match status" value="1"/>
</dbReference>